<feature type="transmembrane region" description="Helical" evidence="10">
    <location>
        <begin position="51"/>
        <end position="73"/>
    </location>
</feature>
<accession>A0A261Y1C1</accession>
<dbReference type="EC" id="2.3.1.225" evidence="10"/>
<dbReference type="InterPro" id="IPR039859">
    <property type="entry name" value="PFA4/ZDH16/20/ERF2-like"/>
</dbReference>
<comment type="caution">
    <text evidence="13">The sequence shown here is derived from an EMBL/GenBank/DDBJ whole genome shotgun (WGS) entry which is preliminary data.</text>
</comment>
<evidence type="ECO:0000313" key="14">
    <source>
        <dbReference type="Proteomes" id="UP000242875"/>
    </source>
</evidence>
<comment type="catalytic activity">
    <reaction evidence="9 10">
        <text>L-cysteinyl-[protein] + hexadecanoyl-CoA = S-hexadecanoyl-L-cysteinyl-[protein] + CoA</text>
        <dbReference type="Rhea" id="RHEA:36683"/>
        <dbReference type="Rhea" id="RHEA-COMP:10131"/>
        <dbReference type="Rhea" id="RHEA-COMP:11032"/>
        <dbReference type="ChEBI" id="CHEBI:29950"/>
        <dbReference type="ChEBI" id="CHEBI:57287"/>
        <dbReference type="ChEBI" id="CHEBI:57379"/>
        <dbReference type="ChEBI" id="CHEBI:74151"/>
        <dbReference type="EC" id="2.3.1.225"/>
    </reaction>
</comment>
<keyword evidence="6" id="KW-0564">Palmitate</keyword>
<evidence type="ECO:0000256" key="6">
    <source>
        <dbReference type="ARBA" id="ARBA00023139"/>
    </source>
</evidence>
<keyword evidence="7" id="KW-0449">Lipoprotein</keyword>
<dbReference type="AlphaFoldDB" id="A0A261Y1C1"/>
<dbReference type="OrthoDB" id="9909019at2759"/>
<evidence type="ECO:0000256" key="10">
    <source>
        <dbReference type="RuleBase" id="RU079119"/>
    </source>
</evidence>
<dbReference type="GO" id="GO:0016020">
    <property type="term" value="C:membrane"/>
    <property type="evidence" value="ECO:0007669"/>
    <property type="project" value="UniProtKB-SubCell"/>
</dbReference>
<name>A0A261Y1C1_9FUNG</name>
<evidence type="ECO:0000313" key="13">
    <source>
        <dbReference type="EMBL" id="OZJ04396.1"/>
    </source>
</evidence>
<feature type="transmembrane region" description="Helical" evidence="10">
    <location>
        <begin position="280"/>
        <end position="305"/>
    </location>
</feature>
<keyword evidence="4 10" id="KW-1133">Transmembrane helix</keyword>
<keyword evidence="3 10" id="KW-0812">Transmembrane</keyword>
<evidence type="ECO:0000256" key="2">
    <source>
        <dbReference type="ARBA" id="ARBA00022679"/>
    </source>
</evidence>
<keyword evidence="2 10" id="KW-0808">Transferase</keyword>
<evidence type="ECO:0000256" key="1">
    <source>
        <dbReference type="ARBA" id="ARBA00004141"/>
    </source>
</evidence>
<comment type="similarity">
    <text evidence="10">Belongs to the DHHC palmitoyltransferase family.</text>
</comment>
<dbReference type="GO" id="GO:0005794">
    <property type="term" value="C:Golgi apparatus"/>
    <property type="evidence" value="ECO:0007669"/>
    <property type="project" value="TreeGrafter"/>
</dbReference>
<comment type="domain">
    <text evidence="10">The DHHC domain is required for palmitoyltransferase activity.</text>
</comment>
<feature type="transmembrane region" description="Helical" evidence="10">
    <location>
        <begin position="18"/>
        <end position="39"/>
    </location>
</feature>
<dbReference type="PROSITE" id="PS50216">
    <property type="entry name" value="DHHC"/>
    <property type="match status" value="1"/>
</dbReference>
<feature type="region of interest" description="Disordered" evidence="11">
    <location>
        <begin position="416"/>
        <end position="440"/>
    </location>
</feature>
<dbReference type="GO" id="GO:0006612">
    <property type="term" value="P:protein targeting to membrane"/>
    <property type="evidence" value="ECO:0007669"/>
    <property type="project" value="TreeGrafter"/>
</dbReference>
<evidence type="ECO:0000256" key="9">
    <source>
        <dbReference type="ARBA" id="ARBA00048048"/>
    </source>
</evidence>
<dbReference type="Pfam" id="PF01529">
    <property type="entry name" value="DHHC"/>
    <property type="match status" value="1"/>
</dbReference>
<dbReference type="PANTHER" id="PTHR22883:SF147">
    <property type="entry name" value="PALMITOYLTRANSFERASE"/>
    <property type="match status" value="1"/>
</dbReference>
<reference evidence="13 14" key="1">
    <citation type="journal article" date="2017" name="Mycologia">
        <title>Bifiguratus adelaidae, gen. et sp. nov., a new member of Mucoromycotina in endophytic and soil-dwelling habitats.</title>
        <authorList>
            <person name="Torres-Cruz T.J."/>
            <person name="Billingsley Tobias T.L."/>
            <person name="Almatruk M."/>
            <person name="Hesse C."/>
            <person name="Kuske C.R."/>
            <person name="Desiro A."/>
            <person name="Benucci G.M."/>
            <person name="Bonito G."/>
            <person name="Stajich J.E."/>
            <person name="Dunlap C."/>
            <person name="Arnold A.E."/>
            <person name="Porras-Alfaro A."/>
        </authorList>
    </citation>
    <scope>NUCLEOTIDE SEQUENCE [LARGE SCALE GENOMIC DNA]</scope>
    <source>
        <strain evidence="13 14">AZ0501</strain>
    </source>
</reference>
<evidence type="ECO:0000256" key="7">
    <source>
        <dbReference type="ARBA" id="ARBA00023288"/>
    </source>
</evidence>
<protein>
    <recommendedName>
        <fullName evidence="10">Palmitoyltransferase</fullName>
        <ecNumber evidence="10">2.3.1.225</ecNumber>
    </recommendedName>
</protein>
<dbReference type="InterPro" id="IPR001594">
    <property type="entry name" value="Palmitoyltrfase_DHHC"/>
</dbReference>
<evidence type="ECO:0000256" key="8">
    <source>
        <dbReference type="ARBA" id="ARBA00023315"/>
    </source>
</evidence>
<dbReference type="GO" id="GO:0019706">
    <property type="term" value="F:protein-cysteine S-palmitoyltransferase activity"/>
    <property type="evidence" value="ECO:0007669"/>
    <property type="project" value="UniProtKB-EC"/>
</dbReference>
<dbReference type="PANTHER" id="PTHR22883">
    <property type="entry name" value="ZINC FINGER DHHC DOMAIN CONTAINING PROTEIN"/>
    <property type="match status" value="1"/>
</dbReference>
<evidence type="ECO:0000259" key="12">
    <source>
        <dbReference type="Pfam" id="PF01529"/>
    </source>
</evidence>
<keyword evidence="14" id="KW-1185">Reference proteome</keyword>
<evidence type="ECO:0000256" key="5">
    <source>
        <dbReference type="ARBA" id="ARBA00023136"/>
    </source>
</evidence>
<evidence type="ECO:0000256" key="3">
    <source>
        <dbReference type="ARBA" id="ARBA00022692"/>
    </source>
</evidence>
<gene>
    <name evidence="13" type="ORF">BZG36_02417</name>
</gene>
<dbReference type="GO" id="GO:0005783">
    <property type="term" value="C:endoplasmic reticulum"/>
    <property type="evidence" value="ECO:0007669"/>
    <property type="project" value="TreeGrafter"/>
</dbReference>
<keyword evidence="8 10" id="KW-0012">Acyltransferase</keyword>
<dbReference type="EMBL" id="MVBO01000042">
    <property type="protein sequence ID" value="OZJ04396.1"/>
    <property type="molecule type" value="Genomic_DNA"/>
</dbReference>
<evidence type="ECO:0000256" key="4">
    <source>
        <dbReference type="ARBA" id="ARBA00022989"/>
    </source>
</evidence>
<evidence type="ECO:0000256" key="11">
    <source>
        <dbReference type="SAM" id="MobiDB-lite"/>
    </source>
</evidence>
<organism evidence="13 14">
    <name type="scientific">Bifiguratus adelaidae</name>
    <dbReference type="NCBI Taxonomy" id="1938954"/>
    <lineage>
        <taxon>Eukaryota</taxon>
        <taxon>Fungi</taxon>
        <taxon>Fungi incertae sedis</taxon>
        <taxon>Mucoromycota</taxon>
        <taxon>Mucoromycotina</taxon>
        <taxon>Endogonomycetes</taxon>
        <taxon>Endogonales</taxon>
        <taxon>Endogonales incertae sedis</taxon>
        <taxon>Bifiguratus</taxon>
    </lineage>
</organism>
<comment type="subcellular location">
    <subcellularLocation>
        <location evidence="1">Membrane</location>
        <topology evidence="1">Multi-pass membrane protein</topology>
    </subcellularLocation>
</comment>
<feature type="transmembrane region" description="Helical" evidence="10">
    <location>
        <begin position="241"/>
        <end position="268"/>
    </location>
</feature>
<dbReference type="Proteomes" id="UP000242875">
    <property type="component" value="Unassembled WGS sequence"/>
</dbReference>
<feature type="domain" description="Palmitoyltransferase DHHC" evidence="12">
    <location>
        <begin position="195"/>
        <end position="314"/>
    </location>
</feature>
<sequence length="440" mass="49308">MASEPEGPIGPGALGPKIVAIFMPLLVCGLLGYTYYVFVARVCVNLLWQRLNLFGQAVAYMVISSITLLYVLWCYVKVVSTKPGSPLQPEPGLFHRPHHTNPTERDIHSTLPPPSRLEAGAHHVIPTGYSPGTYGDIKKPRIQKSQEKSRIDAQQLPLNTSDISDRTVTPTSSIENTPSNSLDDPFVLMCQPNGHPRYCPTCEVIKPDRCHHCRECGRCVLKMDHHCPWISGCVGHHNYKFFYLFIFSTVIHAVFILIATLASVVPILRYQPLLIDYQWVPLIALAALFTLLLACFIGIHTYYIFTNKTTIEAIGDRQLFYRIDTRPAKVALSNAVNPHQPSGILSGMAYAIVVGWPKERTWNLGWRDNWCSMMGYDWWAWFLPINNIPGDGITYPYNPTVYARITREAANQLSMPPLIPAQPSQSTHTPPPSTMPQTAS</sequence>
<keyword evidence="5 10" id="KW-0472">Membrane</keyword>
<proteinExistence type="inferred from homology"/>